<evidence type="ECO:0000256" key="1">
    <source>
        <dbReference type="SAM" id="MobiDB-lite"/>
    </source>
</evidence>
<keyword evidence="3" id="KW-1185">Reference proteome</keyword>
<organism evidence="2 3">
    <name type="scientific">Caerostris extrusa</name>
    <name type="common">Bark spider</name>
    <name type="synonym">Caerostris bankana</name>
    <dbReference type="NCBI Taxonomy" id="172846"/>
    <lineage>
        <taxon>Eukaryota</taxon>
        <taxon>Metazoa</taxon>
        <taxon>Ecdysozoa</taxon>
        <taxon>Arthropoda</taxon>
        <taxon>Chelicerata</taxon>
        <taxon>Arachnida</taxon>
        <taxon>Araneae</taxon>
        <taxon>Araneomorphae</taxon>
        <taxon>Entelegynae</taxon>
        <taxon>Araneoidea</taxon>
        <taxon>Araneidae</taxon>
        <taxon>Caerostris</taxon>
    </lineage>
</organism>
<dbReference type="Proteomes" id="UP001054945">
    <property type="component" value="Unassembled WGS sequence"/>
</dbReference>
<evidence type="ECO:0000313" key="2">
    <source>
        <dbReference type="EMBL" id="GIY00438.1"/>
    </source>
</evidence>
<name>A0AAV4PZ47_CAEEX</name>
<comment type="caution">
    <text evidence="2">The sequence shown here is derived from an EMBL/GenBank/DDBJ whole genome shotgun (WGS) entry which is preliminary data.</text>
</comment>
<dbReference type="EMBL" id="BPLR01005179">
    <property type="protein sequence ID" value="GIY00438.1"/>
    <property type="molecule type" value="Genomic_DNA"/>
</dbReference>
<reference evidence="2 3" key="1">
    <citation type="submission" date="2021-06" db="EMBL/GenBank/DDBJ databases">
        <title>Caerostris extrusa draft genome.</title>
        <authorList>
            <person name="Kono N."/>
            <person name="Arakawa K."/>
        </authorList>
    </citation>
    <scope>NUCLEOTIDE SEQUENCE [LARGE SCALE GENOMIC DNA]</scope>
</reference>
<feature type="region of interest" description="Disordered" evidence="1">
    <location>
        <begin position="1"/>
        <end position="21"/>
    </location>
</feature>
<proteinExistence type="predicted"/>
<gene>
    <name evidence="2" type="ORF">CEXT_287381</name>
</gene>
<protein>
    <submittedName>
        <fullName evidence="2">Uncharacterized protein</fullName>
    </submittedName>
</protein>
<accession>A0AAV4PZ47</accession>
<dbReference type="AlphaFoldDB" id="A0AAV4PZ47"/>
<sequence length="77" mass="8728">MGQVQLRGGRRIGDDLRSSRQKPKWTRMLIFFKLQPVVLELPQLYVTGMVKNASGLGSRVLGMPYMASIKENCFISK</sequence>
<evidence type="ECO:0000313" key="3">
    <source>
        <dbReference type="Proteomes" id="UP001054945"/>
    </source>
</evidence>